<proteinExistence type="predicted"/>
<dbReference type="Gene3D" id="2.40.320.10">
    <property type="entry name" value="Hypothetical Protein Pfu-838710-001"/>
    <property type="match status" value="1"/>
</dbReference>
<protein>
    <recommendedName>
        <fullName evidence="3">CYTH domain-containing protein</fullName>
    </recommendedName>
</protein>
<sequence length="197" mass="22496">MSETELEIEYSYFIQLSQEQMDAIAEKFGNCKKKVFSESKLSYNEQLGVAGRIRHYHTPDGSNFEVTAKMRANESKAKIESNTPIDQMTYNMLLASAKSTVVRTRIYIPVLKADNTNVIRKSGEPLVWELDLYVDSRNLSEGNTPIHPWAKIEMEVDKATLDSVVEHIPFEYQELISADTQEVTERALIDSLYSADY</sequence>
<evidence type="ECO:0000313" key="2">
    <source>
        <dbReference type="Proteomes" id="UP000463337"/>
    </source>
</evidence>
<dbReference type="AlphaFoldDB" id="A0A7K0GP50"/>
<name>A0A7K0GP50_PARDI</name>
<evidence type="ECO:0000313" key="1">
    <source>
        <dbReference type="EMBL" id="MRY60812.1"/>
    </source>
</evidence>
<accession>A0A7K0GP50</accession>
<comment type="caution">
    <text evidence="1">The sequence shown here is derived from an EMBL/GenBank/DDBJ whole genome shotgun (WGS) entry which is preliminary data.</text>
</comment>
<dbReference type="EMBL" id="WKLT01000172">
    <property type="protein sequence ID" value="MRY60812.1"/>
    <property type="molecule type" value="Genomic_DNA"/>
</dbReference>
<feature type="non-terminal residue" evidence="1">
    <location>
        <position position="197"/>
    </location>
</feature>
<dbReference type="RefSeq" id="WP_154398439.1">
    <property type="nucleotide sequence ID" value="NZ_WKLT01000172.1"/>
</dbReference>
<gene>
    <name evidence="1" type="ORF">GKD59_23650</name>
</gene>
<organism evidence="1 2">
    <name type="scientific">Parabacteroides distasonis</name>
    <dbReference type="NCBI Taxonomy" id="823"/>
    <lineage>
        <taxon>Bacteria</taxon>
        <taxon>Pseudomonadati</taxon>
        <taxon>Bacteroidota</taxon>
        <taxon>Bacteroidia</taxon>
        <taxon>Bacteroidales</taxon>
        <taxon>Tannerellaceae</taxon>
        <taxon>Parabacteroides</taxon>
    </lineage>
</organism>
<reference evidence="1 2" key="1">
    <citation type="journal article" date="2019" name="Nat. Med.">
        <title>A library of human gut bacterial isolates paired with longitudinal multiomics data enables mechanistic microbiome research.</title>
        <authorList>
            <person name="Poyet M."/>
            <person name="Groussin M."/>
            <person name="Gibbons S.M."/>
            <person name="Avila-Pacheco J."/>
            <person name="Jiang X."/>
            <person name="Kearney S.M."/>
            <person name="Perrotta A.R."/>
            <person name="Berdy B."/>
            <person name="Zhao S."/>
            <person name="Lieberman T.D."/>
            <person name="Swanson P.K."/>
            <person name="Smith M."/>
            <person name="Roesemann S."/>
            <person name="Alexander J.E."/>
            <person name="Rich S.A."/>
            <person name="Livny J."/>
            <person name="Vlamakis H."/>
            <person name="Clish C."/>
            <person name="Bullock K."/>
            <person name="Deik A."/>
            <person name="Scott J."/>
            <person name="Pierce K.A."/>
            <person name="Xavier R.J."/>
            <person name="Alm E.J."/>
        </authorList>
    </citation>
    <scope>NUCLEOTIDE SEQUENCE [LARGE SCALE GENOMIC DNA]</scope>
    <source>
        <strain evidence="1 2">BIOML-A41</strain>
    </source>
</reference>
<evidence type="ECO:0008006" key="3">
    <source>
        <dbReference type="Google" id="ProtNLM"/>
    </source>
</evidence>
<dbReference type="Proteomes" id="UP000463337">
    <property type="component" value="Unassembled WGS sequence"/>
</dbReference>